<dbReference type="AlphaFoldDB" id="A0A409XKS7"/>
<dbReference type="EMBL" id="NHYD01001360">
    <property type="protein sequence ID" value="PPQ91379.1"/>
    <property type="molecule type" value="Genomic_DNA"/>
</dbReference>
<protein>
    <submittedName>
        <fullName evidence="1">Uncharacterized protein</fullName>
    </submittedName>
</protein>
<proteinExistence type="predicted"/>
<accession>A0A409XKS7</accession>
<comment type="caution">
    <text evidence="1">The sequence shown here is derived from an EMBL/GenBank/DDBJ whole genome shotgun (WGS) entry which is preliminary data.</text>
</comment>
<organism evidence="1 2">
    <name type="scientific">Psilocybe cyanescens</name>
    <dbReference type="NCBI Taxonomy" id="93625"/>
    <lineage>
        <taxon>Eukaryota</taxon>
        <taxon>Fungi</taxon>
        <taxon>Dikarya</taxon>
        <taxon>Basidiomycota</taxon>
        <taxon>Agaricomycotina</taxon>
        <taxon>Agaricomycetes</taxon>
        <taxon>Agaricomycetidae</taxon>
        <taxon>Agaricales</taxon>
        <taxon>Agaricineae</taxon>
        <taxon>Strophariaceae</taxon>
        <taxon>Psilocybe</taxon>
    </lineage>
</organism>
<sequence>MPMSEMHREKNVWNNLSQVMVSLFLTYCRFRSSASLSNTFPYLKSTPAGKEESVTRALYMLGHVTSPWNPVRDISLKDRPSNAGLSIGDIGWRNKEDNFVYCFNILQPPSNTMQNFCPPNMELFSTPPGPADIQINSRHFPPGTTVIIKGVAMTSHFGSPL</sequence>
<keyword evidence="2" id="KW-1185">Reference proteome</keyword>
<dbReference type="OrthoDB" id="3070764at2759"/>
<dbReference type="Proteomes" id="UP000283269">
    <property type="component" value="Unassembled WGS sequence"/>
</dbReference>
<reference evidence="1 2" key="1">
    <citation type="journal article" date="2018" name="Evol. Lett.">
        <title>Horizontal gene cluster transfer increased hallucinogenic mushroom diversity.</title>
        <authorList>
            <person name="Reynolds H.T."/>
            <person name="Vijayakumar V."/>
            <person name="Gluck-Thaler E."/>
            <person name="Korotkin H.B."/>
            <person name="Matheny P.B."/>
            <person name="Slot J.C."/>
        </authorList>
    </citation>
    <scope>NUCLEOTIDE SEQUENCE [LARGE SCALE GENOMIC DNA]</scope>
    <source>
        <strain evidence="1 2">2631</strain>
    </source>
</reference>
<evidence type="ECO:0000313" key="2">
    <source>
        <dbReference type="Proteomes" id="UP000283269"/>
    </source>
</evidence>
<evidence type="ECO:0000313" key="1">
    <source>
        <dbReference type="EMBL" id="PPQ91379.1"/>
    </source>
</evidence>
<dbReference type="InParanoid" id="A0A409XKS7"/>
<gene>
    <name evidence="1" type="ORF">CVT25_004146</name>
</gene>
<name>A0A409XKS7_PSICY</name>